<feature type="domain" description="Phage shock protein PspC N-terminal" evidence="2">
    <location>
        <begin position="11"/>
        <end position="59"/>
    </location>
</feature>
<dbReference type="EMBL" id="JAAXYH010000005">
    <property type="protein sequence ID" value="NMH65288.1"/>
    <property type="molecule type" value="Genomic_DNA"/>
</dbReference>
<proteinExistence type="predicted"/>
<evidence type="ECO:0000256" key="1">
    <source>
        <dbReference type="SAM" id="Phobius"/>
    </source>
</evidence>
<dbReference type="InterPro" id="IPR007168">
    <property type="entry name" value="Phageshock_PspC_N"/>
</dbReference>
<keyword evidence="1" id="KW-0472">Membrane</keyword>
<evidence type="ECO:0000313" key="4">
    <source>
        <dbReference type="Proteomes" id="UP000737113"/>
    </source>
</evidence>
<protein>
    <submittedName>
        <fullName evidence="3">PspC domain-containing protein</fullName>
    </submittedName>
</protein>
<dbReference type="RefSeq" id="WP_169563996.1">
    <property type="nucleotide sequence ID" value="NZ_JAAXYH010000005.1"/>
</dbReference>
<dbReference type="AlphaFoldDB" id="A0A972JIP9"/>
<evidence type="ECO:0000259" key="2">
    <source>
        <dbReference type="Pfam" id="PF04024"/>
    </source>
</evidence>
<sequence>MKSIKKRFADKQRLVCGVAAGMATQFGWSCFWTRCAWLGALLINPGLSLLVYFVLALLVSDWKQRI</sequence>
<comment type="caution">
    <text evidence="3">The sequence shown here is derived from an EMBL/GenBank/DDBJ whole genome shotgun (WGS) entry which is preliminary data.</text>
</comment>
<keyword evidence="1" id="KW-0812">Transmembrane</keyword>
<accession>A0A972JIP9</accession>
<reference evidence="3" key="1">
    <citation type="submission" date="2020-04" db="EMBL/GenBank/DDBJ databases">
        <title>Description of Shewanella salipaludis sp. nov., isolated from a salt marsh.</title>
        <authorList>
            <person name="Park S."/>
            <person name="Yoon J.-H."/>
        </authorList>
    </citation>
    <scope>NUCLEOTIDE SEQUENCE</scope>
    <source>
        <strain evidence="3">SHSM-M6</strain>
    </source>
</reference>
<gene>
    <name evidence="3" type="ORF">HC757_08900</name>
</gene>
<keyword evidence="4" id="KW-1185">Reference proteome</keyword>
<organism evidence="3 4">
    <name type="scientific">Shewanella salipaludis</name>
    <dbReference type="NCBI Taxonomy" id="2723052"/>
    <lineage>
        <taxon>Bacteria</taxon>
        <taxon>Pseudomonadati</taxon>
        <taxon>Pseudomonadota</taxon>
        <taxon>Gammaproteobacteria</taxon>
        <taxon>Alteromonadales</taxon>
        <taxon>Shewanellaceae</taxon>
        <taxon>Shewanella</taxon>
    </lineage>
</organism>
<feature type="transmembrane region" description="Helical" evidence="1">
    <location>
        <begin position="37"/>
        <end position="59"/>
    </location>
</feature>
<name>A0A972JIP9_9GAMM</name>
<dbReference type="Proteomes" id="UP000737113">
    <property type="component" value="Unassembled WGS sequence"/>
</dbReference>
<keyword evidence="1" id="KW-1133">Transmembrane helix</keyword>
<evidence type="ECO:0000313" key="3">
    <source>
        <dbReference type="EMBL" id="NMH65288.1"/>
    </source>
</evidence>
<dbReference type="Pfam" id="PF04024">
    <property type="entry name" value="PspC"/>
    <property type="match status" value="1"/>
</dbReference>